<dbReference type="OrthoDB" id="1399005at2"/>
<dbReference type="AlphaFoldDB" id="A0A563UG82"/>
<dbReference type="EMBL" id="VOEJ01000002">
    <property type="protein sequence ID" value="TWR30364.1"/>
    <property type="molecule type" value="Genomic_DNA"/>
</dbReference>
<reference evidence="1 2" key="1">
    <citation type="submission" date="2019-07" db="EMBL/GenBank/DDBJ databases">
        <authorList>
            <person name="Kim J."/>
        </authorList>
    </citation>
    <scope>NUCLEOTIDE SEQUENCE [LARGE SCALE GENOMIC DNA]</scope>
    <source>
        <strain evidence="2">dk17</strain>
    </source>
</reference>
<sequence length="251" mass="27914">MQRTLKFAIGTILLLFTVITNKAFSQSNIKLGDVSRFEFEIRGNGKQGTVKKYEAINEHSDWNCYQVALETIDAKGTKVTDNTRRLVKAIPPFIVNRLVKLSAKKDSGIDASLFRIQQPDMAKGLNAVSVKIAPDDKLQMLKLFKVDSLFNKALVKNVAGSSSDSKASHLLTIITKDQKTYTIEAGPASTPYALPWQIGNTKVYDPYLSSIFEFACGNEQYDRQQREILCTKIAASIYNDVIVPQKQTAGL</sequence>
<comment type="caution">
    <text evidence="1">The sequence shown here is derived from an EMBL/GenBank/DDBJ whole genome shotgun (WGS) entry which is preliminary data.</text>
</comment>
<dbReference type="Proteomes" id="UP000320042">
    <property type="component" value="Unassembled WGS sequence"/>
</dbReference>
<organism evidence="1 2">
    <name type="scientific">Mucilaginibacter pallidiroseus</name>
    <dbReference type="NCBI Taxonomy" id="2599295"/>
    <lineage>
        <taxon>Bacteria</taxon>
        <taxon>Pseudomonadati</taxon>
        <taxon>Bacteroidota</taxon>
        <taxon>Sphingobacteriia</taxon>
        <taxon>Sphingobacteriales</taxon>
        <taxon>Sphingobacteriaceae</taxon>
        <taxon>Mucilaginibacter</taxon>
    </lineage>
</organism>
<gene>
    <name evidence="1" type="ORF">FPZ43_05325</name>
</gene>
<evidence type="ECO:0000313" key="1">
    <source>
        <dbReference type="EMBL" id="TWR30364.1"/>
    </source>
</evidence>
<dbReference type="RefSeq" id="WP_146380824.1">
    <property type="nucleotide sequence ID" value="NZ_VOEJ01000002.1"/>
</dbReference>
<keyword evidence="2" id="KW-1185">Reference proteome</keyword>
<evidence type="ECO:0000313" key="2">
    <source>
        <dbReference type="Proteomes" id="UP000320042"/>
    </source>
</evidence>
<name>A0A563UG82_9SPHI</name>
<proteinExistence type="predicted"/>
<protein>
    <submittedName>
        <fullName evidence="1">Uncharacterized protein</fullName>
    </submittedName>
</protein>
<accession>A0A563UG82</accession>